<evidence type="ECO:0000256" key="3">
    <source>
        <dbReference type="ARBA" id="ARBA00022842"/>
    </source>
</evidence>
<evidence type="ECO:0000256" key="4">
    <source>
        <dbReference type="PIRSR" id="PIRSR015582-1"/>
    </source>
</evidence>
<dbReference type="EMBL" id="UAUF01000016">
    <property type="protein sequence ID" value="SPZ16723.1"/>
    <property type="molecule type" value="Genomic_DNA"/>
</dbReference>
<feature type="binding site" evidence="5">
    <location>
        <position position="146"/>
    </location>
    <ligand>
        <name>Mg(2+)</name>
        <dbReference type="ChEBI" id="CHEBI:18420"/>
    </ligand>
</feature>
<feature type="binding site" evidence="5">
    <location>
        <position position="120"/>
    </location>
    <ligand>
        <name>Mg(2+)</name>
        <dbReference type="ChEBI" id="CHEBI:18420"/>
    </ligand>
</feature>
<dbReference type="Pfam" id="PF03328">
    <property type="entry name" value="HpcH_HpaI"/>
    <property type="match status" value="1"/>
</dbReference>
<dbReference type="PANTHER" id="PTHR32308">
    <property type="entry name" value="LYASE BETA SUBUNIT, PUTATIVE (AFU_ORTHOLOGUE AFUA_4G13030)-RELATED"/>
    <property type="match status" value="1"/>
</dbReference>
<dbReference type="EC" id="4.1.-.-" evidence="7"/>
<accession>A0A2X2DCM0</accession>
<evidence type="ECO:0000256" key="1">
    <source>
        <dbReference type="ARBA" id="ARBA00001946"/>
    </source>
</evidence>
<keyword evidence="7" id="KW-0456">Lyase</keyword>
<dbReference type="InterPro" id="IPR015813">
    <property type="entry name" value="Pyrv/PenolPyrv_kinase-like_dom"/>
</dbReference>
<dbReference type="Proteomes" id="UP000250443">
    <property type="component" value="Unassembled WGS sequence"/>
</dbReference>
<comment type="cofactor">
    <cofactor evidence="1">
        <name>Mg(2+)</name>
        <dbReference type="ChEBI" id="CHEBI:18420"/>
    </cofactor>
</comment>
<dbReference type="PIRSF" id="PIRSF015582">
    <property type="entry name" value="Cit_lyase_B"/>
    <property type="match status" value="1"/>
</dbReference>
<proteinExistence type="predicted"/>
<reference evidence="7 8" key="1">
    <citation type="submission" date="2018-06" db="EMBL/GenBank/DDBJ databases">
        <authorList>
            <consortium name="Pathogen Informatics"/>
            <person name="Doyle S."/>
        </authorList>
    </citation>
    <scope>NUCLEOTIDE SEQUENCE [LARGE SCALE GENOMIC DNA]</scope>
    <source>
        <strain evidence="7 8">NCTC11842</strain>
    </source>
</reference>
<dbReference type="RefSeq" id="WP_112298027.1">
    <property type="nucleotide sequence ID" value="NZ_UAUF01000016.1"/>
</dbReference>
<dbReference type="GO" id="GO:0000287">
    <property type="term" value="F:magnesium ion binding"/>
    <property type="evidence" value="ECO:0007669"/>
    <property type="project" value="TreeGrafter"/>
</dbReference>
<name>A0A2X2DCM0_PSELU</name>
<dbReference type="GO" id="GO:0016829">
    <property type="term" value="F:lyase activity"/>
    <property type="evidence" value="ECO:0007669"/>
    <property type="project" value="UniProtKB-KW"/>
</dbReference>
<feature type="domain" description="HpcH/HpaI aldolase/citrate lyase" evidence="6">
    <location>
        <begin position="10"/>
        <end position="217"/>
    </location>
</feature>
<feature type="binding site" evidence="4">
    <location>
        <position position="69"/>
    </location>
    <ligand>
        <name>substrate</name>
    </ligand>
</feature>
<evidence type="ECO:0000256" key="2">
    <source>
        <dbReference type="ARBA" id="ARBA00022723"/>
    </source>
</evidence>
<keyword evidence="3 5" id="KW-0460">Magnesium</keyword>
<evidence type="ECO:0000259" key="6">
    <source>
        <dbReference type="Pfam" id="PF03328"/>
    </source>
</evidence>
<dbReference type="InterPro" id="IPR011206">
    <property type="entry name" value="Citrate_lyase_beta/mcl1/mcl2"/>
</dbReference>
<keyword evidence="2 5" id="KW-0479">Metal-binding</keyword>
<dbReference type="SUPFAM" id="SSF51621">
    <property type="entry name" value="Phosphoenolpyruvate/pyruvate domain"/>
    <property type="match status" value="1"/>
</dbReference>
<dbReference type="InterPro" id="IPR040442">
    <property type="entry name" value="Pyrv_kinase-like_dom_sf"/>
</dbReference>
<dbReference type="InterPro" id="IPR005000">
    <property type="entry name" value="Aldolase/citrate-lyase_domain"/>
</dbReference>
<organism evidence="7 8">
    <name type="scientific">Pseudomonas luteola</name>
    <dbReference type="NCBI Taxonomy" id="47886"/>
    <lineage>
        <taxon>Bacteria</taxon>
        <taxon>Pseudomonadati</taxon>
        <taxon>Pseudomonadota</taxon>
        <taxon>Gammaproteobacteria</taxon>
        <taxon>Pseudomonadales</taxon>
        <taxon>Pseudomonadaceae</taxon>
        <taxon>Pseudomonas</taxon>
    </lineage>
</organism>
<protein>
    <submittedName>
        <fullName evidence="7">Citrate lyase subunit beta</fullName>
        <ecNumber evidence="7">4.1.-.-</ecNumber>
    </submittedName>
</protein>
<dbReference type="Gene3D" id="3.20.20.60">
    <property type="entry name" value="Phosphoenolpyruvate-binding domains"/>
    <property type="match status" value="1"/>
</dbReference>
<dbReference type="AlphaFoldDB" id="A0A2X2DCM0"/>
<gene>
    <name evidence="7" type="primary">citE</name>
    <name evidence="7" type="ORF">NCTC11842_05761</name>
</gene>
<dbReference type="PANTHER" id="PTHR32308:SF10">
    <property type="entry name" value="CITRATE LYASE SUBUNIT BETA"/>
    <property type="match status" value="1"/>
</dbReference>
<evidence type="ECO:0000256" key="5">
    <source>
        <dbReference type="PIRSR" id="PIRSR015582-2"/>
    </source>
</evidence>
<feature type="binding site" evidence="4">
    <location>
        <position position="120"/>
    </location>
    <ligand>
        <name>substrate</name>
    </ligand>
</feature>
<dbReference type="GO" id="GO:0006107">
    <property type="term" value="P:oxaloacetate metabolic process"/>
    <property type="evidence" value="ECO:0007669"/>
    <property type="project" value="TreeGrafter"/>
</dbReference>
<evidence type="ECO:0000313" key="7">
    <source>
        <dbReference type="EMBL" id="SPZ16723.1"/>
    </source>
</evidence>
<evidence type="ECO:0000313" key="8">
    <source>
        <dbReference type="Proteomes" id="UP000250443"/>
    </source>
</evidence>
<sequence>MNPFSTGPVRSALFVPGSRPERYSKALAAGADCVIVDFEDAVEEHHKVQARHNLEIFLLENQDVRIAVRINAPGHVEQDADIRFCSAHPAVAAIVLPKTESAAQIQALATTGKPVWPLIETARGLLALPEIAASAGVERLTFGALDLAVDLGLREAGEGMEKVFDQVRYSLLVHSIGRALAPPLDTVFADIGNTEGLASAAINARDMGFGGLLCIHPTQVDTVHQIFQPSADEIEWARRVMEAARSGEGVIRLEGKMIDAPVIKKARRLLQGLRQAD</sequence>